<dbReference type="EC" id="5.2.1.8" evidence="4"/>
<dbReference type="InterPro" id="IPR002130">
    <property type="entry name" value="Cyclophilin-type_PPIase_dom"/>
</dbReference>
<dbReference type="EMBL" id="FQXG01000005">
    <property type="protein sequence ID" value="SHH97104.1"/>
    <property type="molecule type" value="Genomic_DNA"/>
</dbReference>
<dbReference type="GO" id="GO:0006457">
    <property type="term" value="P:protein folding"/>
    <property type="evidence" value="ECO:0007669"/>
    <property type="project" value="InterPro"/>
</dbReference>
<keyword evidence="7" id="KW-1185">Reference proteome</keyword>
<evidence type="ECO:0000256" key="1">
    <source>
        <dbReference type="ARBA" id="ARBA00007365"/>
    </source>
</evidence>
<dbReference type="RefSeq" id="WP_067661775.1">
    <property type="nucleotide sequence ID" value="NZ_FQXG01000005.1"/>
</dbReference>
<comment type="catalytic activity">
    <reaction evidence="4">
        <text>[protein]-peptidylproline (omega=180) = [protein]-peptidylproline (omega=0)</text>
        <dbReference type="Rhea" id="RHEA:16237"/>
        <dbReference type="Rhea" id="RHEA-COMP:10747"/>
        <dbReference type="Rhea" id="RHEA-COMP:10748"/>
        <dbReference type="ChEBI" id="CHEBI:83833"/>
        <dbReference type="ChEBI" id="CHEBI:83834"/>
        <dbReference type="EC" id="5.2.1.8"/>
    </reaction>
</comment>
<keyword evidence="2 4" id="KW-0697">Rotamase</keyword>
<feature type="domain" description="PPIase cyclophilin-type" evidence="5">
    <location>
        <begin position="40"/>
        <end position="195"/>
    </location>
</feature>
<dbReference type="OrthoDB" id="9807797at2"/>
<dbReference type="PROSITE" id="PS00170">
    <property type="entry name" value="CSA_PPIASE_1"/>
    <property type="match status" value="1"/>
</dbReference>
<gene>
    <name evidence="6" type="ORF">SAMN02745129_3406</name>
</gene>
<dbReference type="InterPro" id="IPR020892">
    <property type="entry name" value="Cyclophilin-type_PPIase_CS"/>
</dbReference>
<comment type="similarity">
    <text evidence="1 4">Belongs to the cyclophilin-type PPIase family.</text>
</comment>
<evidence type="ECO:0000256" key="4">
    <source>
        <dbReference type="RuleBase" id="RU363019"/>
    </source>
</evidence>
<dbReference type="GO" id="GO:0003755">
    <property type="term" value="F:peptidyl-prolyl cis-trans isomerase activity"/>
    <property type="evidence" value="ECO:0007669"/>
    <property type="project" value="UniProtKB-UniRule"/>
</dbReference>
<evidence type="ECO:0000256" key="3">
    <source>
        <dbReference type="ARBA" id="ARBA00023235"/>
    </source>
</evidence>
<accession>A0A1M5XC51</accession>
<dbReference type="Proteomes" id="UP000184268">
    <property type="component" value="Unassembled WGS sequence"/>
</dbReference>
<dbReference type="PRINTS" id="PR00153">
    <property type="entry name" value="CSAPPISMRASE"/>
</dbReference>
<name>A0A1M5XC51_9GAMM</name>
<reference evidence="6 7" key="1">
    <citation type="submission" date="2016-11" db="EMBL/GenBank/DDBJ databases">
        <authorList>
            <person name="Jaros S."/>
            <person name="Januszkiewicz K."/>
            <person name="Wedrychowicz H."/>
        </authorList>
    </citation>
    <scope>NUCLEOTIDE SEQUENCE [LARGE SCALE GENOMIC DNA]</scope>
    <source>
        <strain evidence="6 7">DSM 16917</strain>
    </source>
</reference>
<dbReference type="Gene3D" id="2.40.100.10">
    <property type="entry name" value="Cyclophilin-like"/>
    <property type="match status" value="1"/>
</dbReference>
<dbReference type="CDD" id="cd01920">
    <property type="entry name" value="cyclophilin_EcCYP_like"/>
    <property type="match status" value="1"/>
</dbReference>
<dbReference type="Pfam" id="PF00160">
    <property type="entry name" value="Pro_isomerase"/>
    <property type="match status" value="1"/>
</dbReference>
<dbReference type="PROSITE" id="PS50072">
    <property type="entry name" value="CSA_PPIASE_2"/>
    <property type="match status" value="1"/>
</dbReference>
<proteinExistence type="inferred from homology"/>
<dbReference type="PROSITE" id="PS51257">
    <property type="entry name" value="PROKAR_LIPOPROTEIN"/>
    <property type="match status" value="1"/>
</dbReference>
<organism evidence="6 7">
    <name type="scientific">Ferrimonas marina</name>
    <dbReference type="NCBI Taxonomy" id="299255"/>
    <lineage>
        <taxon>Bacteria</taxon>
        <taxon>Pseudomonadati</taxon>
        <taxon>Pseudomonadota</taxon>
        <taxon>Gammaproteobacteria</taxon>
        <taxon>Alteromonadales</taxon>
        <taxon>Ferrimonadaceae</taxon>
        <taxon>Ferrimonas</taxon>
    </lineage>
</organism>
<keyword evidence="3 4" id="KW-0413">Isomerase</keyword>
<dbReference type="InterPro" id="IPR044665">
    <property type="entry name" value="E_coli_cyclophilin_A-like"/>
</dbReference>
<evidence type="ECO:0000259" key="5">
    <source>
        <dbReference type="PROSITE" id="PS50072"/>
    </source>
</evidence>
<dbReference type="PANTHER" id="PTHR43246">
    <property type="entry name" value="PEPTIDYL-PROLYL CIS-TRANS ISOMERASE CYP38, CHLOROPLASTIC"/>
    <property type="match status" value="1"/>
</dbReference>
<evidence type="ECO:0000313" key="6">
    <source>
        <dbReference type="EMBL" id="SHH97104.1"/>
    </source>
</evidence>
<dbReference type="AlphaFoldDB" id="A0A1M5XC51"/>
<protein>
    <recommendedName>
        <fullName evidence="4">Peptidyl-prolyl cis-trans isomerase</fullName>
        <shortName evidence="4">PPIase</shortName>
        <ecNumber evidence="4">5.2.1.8</ecNumber>
    </recommendedName>
</protein>
<dbReference type="STRING" id="299255.SAMN02745129_3406"/>
<sequence length="199" mass="21948">MKTLYPLICLPLLVACTSDSDDTPPPPPAMSADYCYQMTTSLGEIELAIDASHAPITGENFKRYVDEGFYDGTLFHRVIDQFMIQGGGFTPGMEQKPTHDPIKNEAKGGFSNERGTLAMARTSQPDTATSQFFINHVDNLFLDWENDPNRIGYAVFGKVTKGMEVVDQIAIVDTHSVGFHGNVPVEDVVIEQIVEISCR</sequence>
<comment type="function">
    <text evidence="4">PPIases accelerate the folding of proteins. It catalyzes the cis-trans isomerization of proline imidic peptide bonds in oligopeptides.</text>
</comment>
<evidence type="ECO:0000256" key="2">
    <source>
        <dbReference type="ARBA" id="ARBA00023110"/>
    </source>
</evidence>
<evidence type="ECO:0000313" key="7">
    <source>
        <dbReference type="Proteomes" id="UP000184268"/>
    </source>
</evidence>
<dbReference type="InterPro" id="IPR029000">
    <property type="entry name" value="Cyclophilin-like_dom_sf"/>
</dbReference>
<dbReference type="SUPFAM" id="SSF50891">
    <property type="entry name" value="Cyclophilin-like"/>
    <property type="match status" value="1"/>
</dbReference>